<dbReference type="AlphaFoldDB" id="A0AAV1BBC1"/>
<sequence>MDPRCIIQQFNMCVTAVEASAPEISIVKLHGLVSGLIRGAQCSAFFLTISDHLRSTNAIVSSLLLDGIPLTLNHSSSLLCSSPSPLTPQGCFCVNCYGYKALGTWSYWQSMVHGYEGKAWFMVIKAKHGSWLQMSEDSKHVMKMKMNSA</sequence>
<protein>
    <submittedName>
        <fullName evidence="1">Uncharacterized protein</fullName>
    </submittedName>
</protein>
<evidence type="ECO:0000313" key="2">
    <source>
        <dbReference type="Proteomes" id="UP001157006"/>
    </source>
</evidence>
<name>A0AAV1BBC1_VICFA</name>
<accession>A0AAV1BBC1</accession>
<evidence type="ECO:0000313" key="1">
    <source>
        <dbReference type="EMBL" id="CAI8619023.1"/>
    </source>
</evidence>
<gene>
    <name evidence="1" type="ORF">VFH_VI151200</name>
</gene>
<proteinExistence type="predicted"/>
<dbReference type="Proteomes" id="UP001157006">
    <property type="component" value="Chromosome 6"/>
</dbReference>
<reference evidence="1 2" key="1">
    <citation type="submission" date="2023-01" db="EMBL/GenBank/DDBJ databases">
        <authorList>
            <person name="Kreplak J."/>
        </authorList>
    </citation>
    <scope>NUCLEOTIDE SEQUENCE [LARGE SCALE GENOMIC DNA]</scope>
</reference>
<organism evidence="1 2">
    <name type="scientific">Vicia faba</name>
    <name type="common">Broad bean</name>
    <name type="synonym">Faba vulgaris</name>
    <dbReference type="NCBI Taxonomy" id="3906"/>
    <lineage>
        <taxon>Eukaryota</taxon>
        <taxon>Viridiplantae</taxon>
        <taxon>Streptophyta</taxon>
        <taxon>Embryophyta</taxon>
        <taxon>Tracheophyta</taxon>
        <taxon>Spermatophyta</taxon>
        <taxon>Magnoliopsida</taxon>
        <taxon>eudicotyledons</taxon>
        <taxon>Gunneridae</taxon>
        <taxon>Pentapetalae</taxon>
        <taxon>rosids</taxon>
        <taxon>fabids</taxon>
        <taxon>Fabales</taxon>
        <taxon>Fabaceae</taxon>
        <taxon>Papilionoideae</taxon>
        <taxon>50 kb inversion clade</taxon>
        <taxon>NPAAA clade</taxon>
        <taxon>Hologalegina</taxon>
        <taxon>IRL clade</taxon>
        <taxon>Fabeae</taxon>
        <taxon>Vicia</taxon>
    </lineage>
</organism>
<keyword evidence="2" id="KW-1185">Reference proteome</keyword>
<dbReference type="EMBL" id="OX451741">
    <property type="protein sequence ID" value="CAI8619023.1"/>
    <property type="molecule type" value="Genomic_DNA"/>
</dbReference>